<reference evidence="2 3" key="1">
    <citation type="submission" date="2024-05" db="EMBL/GenBank/DDBJ databases">
        <title>Roseateles sp. DJS-2-20 16S ribosomal RNA gene Genome sequencing and assembly.</title>
        <authorList>
            <person name="Woo H."/>
        </authorList>
    </citation>
    <scope>NUCLEOTIDE SEQUENCE [LARGE SCALE GENOMIC DNA]</scope>
    <source>
        <strain evidence="2 3">DJS-2-20</strain>
    </source>
</reference>
<accession>A0ABV0G4C9</accession>
<dbReference type="NCBIfam" id="TIGR02595">
    <property type="entry name" value="PEP_CTERM"/>
    <property type="match status" value="1"/>
</dbReference>
<dbReference type="InterPro" id="IPR013424">
    <property type="entry name" value="Ice-binding_C"/>
</dbReference>
<evidence type="ECO:0000313" key="2">
    <source>
        <dbReference type="EMBL" id="MEO3692591.1"/>
    </source>
</evidence>
<evidence type="ECO:0000256" key="1">
    <source>
        <dbReference type="SAM" id="SignalP"/>
    </source>
</evidence>
<keyword evidence="3" id="KW-1185">Reference proteome</keyword>
<gene>
    <name evidence="2" type="ORF">ABDJ85_14025</name>
</gene>
<dbReference type="EMBL" id="JBDPZD010000004">
    <property type="protein sequence ID" value="MEO3692591.1"/>
    <property type="molecule type" value="Genomic_DNA"/>
</dbReference>
<name>A0ABV0G4C9_9BURK</name>
<dbReference type="RefSeq" id="WP_347705416.1">
    <property type="nucleotide sequence ID" value="NZ_JBDPZD010000004.1"/>
</dbReference>
<comment type="caution">
    <text evidence="2">The sequence shown here is derived from an EMBL/GenBank/DDBJ whole genome shotgun (WGS) entry which is preliminary data.</text>
</comment>
<organism evidence="2 3">
    <name type="scientific">Roseateles paludis</name>
    <dbReference type="NCBI Taxonomy" id="3145238"/>
    <lineage>
        <taxon>Bacteria</taxon>
        <taxon>Pseudomonadati</taxon>
        <taxon>Pseudomonadota</taxon>
        <taxon>Betaproteobacteria</taxon>
        <taxon>Burkholderiales</taxon>
        <taxon>Sphaerotilaceae</taxon>
        <taxon>Roseateles</taxon>
    </lineage>
</organism>
<sequence>MPTHSHPSRLLAGCAMLAAMACVSPAAQAEVHYSGVLNAPIPDTPIGLYVNVVRDELYSGPHGFPAPWDPAFGFDFNVYKDPGWIALSSGLSGQPKIVREEARGFVVDPAGSLNQLPGVWVGPGSTFTVAQNTLIPADQTELLVGFRFRNEGALMWDSDDDTLHYGWFRVSVPAAGAGTLVDYAYETTANTALMAGAVPESASLALMGGGLVGLLAWSRRRVQPR</sequence>
<feature type="signal peptide" evidence="1">
    <location>
        <begin position="1"/>
        <end position="29"/>
    </location>
</feature>
<evidence type="ECO:0000313" key="3">
    <source>
        <dbReference type="Proteomes" id="UP001495147"/>
    </source>
</evidence>
<feature type="chain" id="PRO_5045649976" evidence="1">
    <location>
        <begin position="30"/>
        <end position="225"/>
    </location>
</feature>
<keyword evidence="1" id="KW-0732">Signal</keyword>
<protein>
    <submittedName>
        <fullName evidence="2">PEP-CTERM sorting domain-containing protein</fullName>
    </submittedName>
</protein>
<dbReference type="Proteomes" id="UP001495147">
    <property type="component" value="Unassembled WGS sequence"/>
</dbReference>
<proteinExistence type="predicted"/>